<feature type="domain" description="YkoP-like" evidence="1">
    <location>
        <begin position="287"/>
        <end position="457"/>
    </location>
</feature>
<protein>
    <recommendedName>
        <fullName evidence="1">YkoP-like domain-containing protein</fullName>
    </recommendedName>
</protein>
<evidence type="ECO:0000313" key="2">
    <source>
        <dbReference type="EMBL" id="XBV86032.1"/>
    </source>
</evidence>
<sequence length="462" mass="50434">MTPRQTTARVALVSQIMNFRTWIGDHLTESGPAGLELPETGSAAATGRPVMTEIPRGCLPSVMSGGAQCSLYCFLILLNCTGCRGRGWLLVGGLALLTWKVWPGWWHGRAHMGVLREAPGGRPVLGLSVDGGPDPALTPTLLRQLGRQPVTMFLTASSAAHHPDLTRQIVAAGYEIGLLLESQDAAAQRAQLERTVGTPVRLGRVSGRYGWLTLSRMQRAGLQAVAGFPAVAGPGVPAEPGGLLTLRTDQDSLTQLPDLLADLKRRGYQPMPVGQLEGLRSETVRGLLQRAWQATADRAFDRAHQVVPLTERARGLFRISARPYSGPPLQAAGGPLWRPGTPAAELHLHSKRLVAVADLSALTAYRAFRDSLQDVAAALQERPEFQQAQLIYGVTLFHEVLAPVGFEVQPLPDRRMASIMARFMDLLRRLYGARNVGRRVIHPHVVWMTRDTLMQRYGQSRR</sequence>
<reference evidence="2" key="1">
    <citation type="submission" date="2024-06" db="EMBL/GenBank/DDBJ databases">
        <title>Draft Genome Sequence of Deinococcus sonorensis Type Strain KR-87, a Biofilm Producing Representative of the Genus Deinococcus.</title>
        <authorList>
            <person name="Boren L.S."/>
            <person name="Grosso R.A."/>
            <person name="Hugenberg-Cox A.N."/>
            <person name="Hill J.T.E."/>
            <person name="Albert C.M."/>
            <person name="Tuohy J.M."/>
        </authorList>
    </citation>
    <scope>NUCLEOTIDE SEQUENCE</scope>
    <source>
        <strain evidence="2">KR-87</strain>
    </source>
</reference>
<dbReference type="Gene3D" id="3.20.20.370">
    <property type="entry name" value="Glycoside hydrolase/deacetylase"/>
    <property type="match status" value="1"/>
</dbReference>
<dbReference type="InterPro" id="IPR011330">
    <property type="entry name" value="Glyco_hydro/deAcase_b/a-brl"/>
</dbReference>
<dbReference type="GO" id="GO:0005975">
    <property type="term" value="P:carbohydrate metabolic process"/>
    <property type="evidence" value="ECO:0007669"/>
    <property type="project" value="InterPro"/>
</dbReference>
<dbReference type="SUPFAM" id="SSF88713">
    <property type="entry name" value="Glycoside hydrolase/deacetylase"/>
    <property type="match status" value="1"/>
</dbReference>
<proteinExistence type="predicted"/>
<name>A0AAU7UBQ4_9DEIO</name>
<evidence type="ECO:0000259" key="1">
    <source>
        <dbReference type="Pfam" id="PF22790"/>
    </source>
</evidence>
<dbReference type="Pfam" id="PF22790">
    <property type="entry name" value="YkoP"/>
    <property type="match status" value="1"/>
</dbReference>
<dbReference type="KEGG" id="dsc:ABOD76_06965"/>
<dbReference type="InterPro" id="IPR054467">
    <property type="entry name" value="YkoP-like_dom"/>
</dbReference>
<dbReference type="EMBL" id="CP158299">
    <property type="protein sequence ID" value="XBV86032.1"/>
    <property type="molecule type" value="Genomic_DNA"/>
</dbReference>
<accession>A0AAU7UBQ4</accession>
<dbReference type="RefSeq" id="WP_350244083.1">
    <property type="nucleotide sequence ID" value="NZ_CP158299.1"/>
</dbReference>
<organism evidence="2">
    <name type="scientific">Deinococcus sonorensis KR-87</name>
    <dbReference type="NCBI Taxonomy" id="694439"/>
    <lineage>
        <taxon>Bacteria</taxon>
        <taxon>Thermotogati</taxon>
        <taxon>Deinococcota</taxon>
        <taxon>Deinococci</taxon>
        <taxon>Deinococcales</taxon>
        <taxon>Deinococcaceae</taxon>
        <taxon>Deinococcus</taxon>
    </lineage>
</organism>
<dbReference type="AlphaFoldDB" id="A0AAU7UBQ4"/>
<gene>
    <name evidence="2" type="ORF">ABOD76_06965</name>
</gene>